<dbReference type="NCBIfam" id="TIGR01575">
    <property type="entry name" value="rimI"/>
    <property type="match status" value="1"/>
</dbReference>
<comment type="catalytic activity">
    <reaction evidence="5">
        <text>N-terminal L-alanyl-[ribosomal protein bS18] + acetyl-CoA = N-terminal N(alpha)-acetyl-L-alanyl-[ribosomal protein bS18] + CoA + H(+)</text>
        <dbReference type="Rhea" id="RHEA:43756"/>
        <dbReference type="Rhea" id="RHEA-COMP:10676"/>
        <dbReference type="Rhea" id="RHEA-COMP:10677"/>
        <dbReference type="ChEBI" id="CHEBI:15378"/>
        <dbReference type="ChEBI" id="CHEBI:57287"/>
        <dbReference type="ChEBI" id="CHEBI:57288"/>
        <dbReference type="ChEBI" id="CHEBI:64718"/>
        <dbReference type="ChEBI" id="CHEBI:83683"/>
        <dbReference type="EC" id="2.3.1.266"/>
    </reaction>
</comment>
<comment type="subcellular location">
    <subcellularLocation>
        <location evidence="5">Cytoplasm</location>
    </subcellularLocation>
</comment>
<dbReference type="PANTHER" id="PTHR43420:SF44">
    <property type="entry name" value="ACETYLTRANSFERASE YPEA"/>
    <property type="match status" value="1"/>
</dbReference>
<name>A0A7W8FXI1_9FIRM</name>
<comment type="caution">
    <text evidence="7">The sequence shown here is derived from an EMBL/GenBank/DDBJ whole genome shotgun (WGS) entry which is preliminary data.</text>
</comment>
<dbReference type="GO" id="GO:0008999">
    <property type="term" value="F:protein-N-terminal-alanine acetyltransferase activity"/>
    <property type="evidence" value="ECO:0007669"/>
    <property type="project" value="UniProtKB-EC"/>
</dbReference>
<organism evidence="7 8">
    <name type="scientific">Faecalicoccus acidiformans</name>
    <dbReference type="NCBI Taxonomy" id="915173"/>
    <lineage>
        <taxon>Bacteria</taxon>
        <taxon>Bacillati</taxon>
        <taxon>Bacillota</taxon>
        <taxon>Erysipelotrichia</taxon>
        <taxon>Erysipelotrichales</taxon>
        <taxon>Erysipelotrichaceae</taxon>
        <taxon>Faecalicoccus</taxon>
    </lineage>
</organism>
<dbReference type="InterPro" id="IPR000182">
    <property type="entry name" value="GNAT_dom"/>
</dbReference>
<reference evidence="7 8" key="1">
    <citation type="submission" date="2020-08" db="EMBL/GenBank/DDBJ databases">
        <title>Genomic Encyclopedia of Type Strains, Phase IV (KMG-IV): sequencing the most valuable type-strain genomes for metagenomic binning, comparative biology and taxonomic classification.</title>
        <authorList>
            <person name="Goeker M."/>
        </authorList>
    </citation>
    <scope>NUCLEOTIDE SEQUENCE [LARGE SCALE GENOMIC DNA]</scope>
    <source>
        <strain evidence="7 8">DSM 26963</strain>
    </source>
</reference>
<evidence type="ECO:0000256" key="4">
    <source>
        <dbReference type="ARBA" id="ARBA00023315"/>
    </source>
</evidence>
<comment type="similarity">
    <text evidence="1 5">Belongs to the acetyltransferase family. RimI subfamily.</text>
</comment>
<dbReference type="RefSeq" id="WP_183374274.1">
    <property type="nucleotide sequence ID" value="NZ_JACHHD010000003.1"/>
</dbReference>
<proteinExistence type="inferred from homology"/>
<dbReference type="InterPro" id="IPR016181">
    <property type="entry name" value="Acyl_CoA_acyltransferase"/>
</dbReference>
<feature type="domain" description="N-acetyltransferase" evidence="6">
    <location>
        <begin position="1"/>
        <end position="144"/>
    </location>
</feature>
<keyword evidence="3 7" id="KW-0808">Transferase</keyword>
<dbReference type="SUPFAM" id="SSF55729">
    <property type="entry name" value="Acyl-CoA N-acyltransferases (Nat)"/>
    <property type="match status" value="1"/>
</dbReference>
<comment type="function">
    <text evidence="5">Acetylates the N-terminal alanine of ribosomal protein bS18.</text>
</comment>
<accession>A0A7W8FXI1</accession>
<evidence type="ECO:0000259" key="6">
    <source>
        <dbReference type="PROSITE" id="PS51186"/>
    </source>
</evidence>
<dbReference type="InterPro" id="IPR006464">
    <property type="entry name" value="AcTrfase_RimI/Ard1"/>
</dbReference>
<dbReference type="EMBL" id="JACHHD010000003">
    <property type="protein sequence ID" value="MBB5184361.1"/>
    <property type="molecule type" value="Genomic_DNA"/>
</dbReference>
<evidence type="ECO:0000313" key="7">
    <source>
        <dbReference type="EMBL" id="MBB5184361.1"/>
    </source>
</evidence>
<dbReference type="Pfam" id="PF00583">
    <property type="entry name" value="Acetyltransf_1"/>
    <property type="match status" value="1"/>
</dbReference>
<protein>
    <recommendedName>
        <fullName evidence="5">[Ribosomal protein bS18]-alanine N-acetyltransferase</fullName>
        <ecNumber evidence="5">2.3.1.266</ecNumber>
    </recommendedName>
</protein>
<evidence type="ECO:0000256" key="2">
    <source>
        <dbReference type="ARBA" id="ARBA00022490"/>
    </source>
</evidence>
<dbReference type="GO" id="GO:0005737">
    <property type="term" value="C:cytoplasm"/>
    <property type="evidence" value="ECO:0007669"/>
    <property type="project" value="UniProtKB-SubCell"/>
</dbReference>
<dbReference type="EC" id="2.3.1.266" evidence="5"/>
<evidence type="ECO:0000256" key="1">
    <source>
        <dbReference type="ARBA" id="ARBA00005395"/>
    </source>
</evidence>
<evidence type="ECO:0000256" key="3">
    <source>
        <dbReference type="ARBA" id="ARBA00022679"/>
    </source>
</evidence>
<dbReference type="InterPro" id="IPR050680">
    <property type="entry name" value="YpeA/RimI_acetyltransf"/>
</dbReference>
<dbReference type="CDD" id="cd04301">
    <property type="entry name" value="NAT_SF"/>
    <property type="match status" value="1"/>
</dbReference>
<dbReference type="Gene3D" id="3.40.630.30">
    <property type="match status" value="1"/>
</dbReference>
<keyword evidence="4 7" id="KW-0012">Acyltransferase</keyword>
<evidence type="ECO:0000256" key="5">
    <source>
        <dbReference type="RuleBase" id="RU363094"/>
    </source>
</evidence>
<gene>
    <name evidence="7" type="ORF">HNQ43_000399</name>
</gene>
<dbReference type="Proteomes" id="UP000521313">
    <property type="component" value="Unassembled WGS sequence"/>
</dbReference>
<sequence length="144" mass="16777">MTFVLMEEKDLDLVCELEGQCFKNPWDHKQCLYELRENPFSQGILLKEEEQIVGYAFLWITFELAQLARIGIDPKFRQKGYGTILMKHLIEIAQRQGCDVFTLEVRESNQQARALYESSGLIEINRSKQYYPDGEDAIVYSMGI</sequence>
<keyword evidence="2 5" id="KW-0963">Cytoplasm</keyword>
<dbReference type="AlphaFoldDB" id="A0A7W8FXI1"/>
<dbReference type="PROSITE" id="PS51186">
    <property type="entry name" value="GNAT"/>
    <property type="match status" value="1"/>
</dbReference>
<dbReference type="PANTHER" id="PTHR43420">
    <property type="entry name" value="ACETYLTRANSFERASE"/>
    <property type="match status" value="1"/>
</dbReference>
<evidence type="ECO:0000313" key="8">
    <source>
        <dbReference type="Proteomes" id="UP000521313"/>
    </source>
</evidence>